<reference evidence="3" key="1">
    <citation type="submission" date="2024-06" db="EMBL/GenBank/DDBJ databases">
        <authorList>
            <person name="Ryan C."/>
        </authorList>
    </citation>
    <scope>NUCLEOTIDE SEQUENCE [LARGE SCALE GENOMIC DNA]</scope>
</reference>
<gene>
    <name evidence="2" type="ORF">URODEC1_LOCUS39044</name>
</gene>
<evidence type="ECO:0008006" key="4">
    <source>
        <dbReference type="Google" id="ProtNLM"/>
    </source>
</evidence>
<dbReference type="PANTHER" id="PTHR33103:SF40">
    <property type="entry name" value="OS01G0153600 PROTEIN"/>
    <property type="match status" value="1"/>
</dbReference>
<protein>
    <recommendedName>
        <fullName evidence="4">Cytochrome c domain-containing protein</fullName>
    </recommendedName>
</protein>
<evidence type="ECO:0000313" key="2">
    <source>
        <dbReference type="EMBL" id="CAL4951666.1"/>
    </source>
</evidence>
<evidence type="ECO:0000256" key="1">
    <source>
        <dbReference type="SAM" id="MobiDB-lite"/>
    </source>
</evidence>
<name>A0ABC8Z030_9POAL</name>
<accession>A0ABC8Z030</accession>
<proteinExistence type="predicted"/>
<dbReference type="Proteomes" id="UP001497457">
    <property type="component" value="Chromosome 17b"/>
</dbReference>
<dbReference type="PANTHER" id="PTHR33103">
    <property type="entry name" value="OS01G0153900 PROTEIN"/>
    <property type="match status" value="1"/>
</dbReference>
<dbReference type="EMBL" id="OZ075127">
    <property type="protein sequence ID" value="CAL4951666.1"/>
    <property type="molecule type" value="Genomic_DNA"/>
</dbReference>
<evidence type="ECO:0000313" key="3">
    <source>
        <dbReference type="Proteomes" id="UP001497457"/>
    </source>
</evidence>
<feature type="region of interest" description="Disordered" evidence="1">
    <location>
        <begin position="276"/>
        <end position="296"/>
    </location>
</feature>
<dbReference type="InterPro" id="IPR007750">
    <property type="entry name" value="DUF674"/>
</dbReference>
<reference evidence="2 3" key="2">
    <citation type="submission" date="2024-10" db="EMBL/GenBank/DDBJ databases">
        <authorList>
            <person name="Ryan C."/>
        </authorList>
    </citation>
    <scope>NUCLEOTIDE SEQUENCE [LARGE SCALE GENOMIC DNA]</scope>
</reference>
<dbReference type="AlphaFoldDB" id="A0ABC8Z030"/>
<dbReference type="Pfam" id="PF05056">
    <property type="entry name" value="DUF674"/>
    <property type="match status" value="2"/>
</dbReference>
<keyword evidence="3" id="KW-1185">Reference proteome</keyword>
<sequence>MSAAAATPSSGTSTMKLLVDKASQRVLFAEAGKDDVDFLFGILTMPLCAAASLLAAGDAAASPADVLGSFANVYASAENMDAAYMQCPEARDALIVNNTLPSGPSTRLLPTTTTTAATSAAAAAAYAAATATNTMAPSWMPMPNLRATAVPSGAGAGGTRERVRRRAAAGAGVPDAGLALLPPALYRCHACHALGSIQGSTGFVQAVASYTVMDDLTVKPASNVSTVALLGTLGVKDLEGLEERTVTIGRKECLEILKVGLKSKTVLSDVFLPKTTKKRARTAGDKKDDDDGSNSE</sequence>
<organism evidence="2 3">
    <name type="scientific">Urochloa decumbens</name>
    <dbReference type="NCBI Taxonomy" id="240449"/>
    <lineage>
        <taxon>Eukaryota</taxon>
        <taxon>Viridiplantae</taxon>
        <taxon>Streptophyta</taxon>
        <taxon>Embryophyta</taxon>
        <taxon>Tracheophyta</taxon>
        <taxon>Spermatophyta</taxon>
        <taxon>Magnoliopsida</taxon>
        <taxon>Liliopsida</taxon>
        <taxon>Poales</taxon>
        <taxon>Poaceae</taxon>
        <taxon>PACMAD clade</taxon>
        <taxon>Panicoideae</taxon>
        <taxon>Panicodae</taxon>
        <taxon>Paniceae</taxon>
        <taxon>Melinidinae</taxon>
        <taxon>Urochloa</taxon>
    </lineage>
</organism>